<keyword evidence="2" id="KW-1185">Reference proteome</keyword>
<sequence length="49" mass="5383">MEAAGGLQPDYYKKTDADTPYLEFSITTRGGKTIKVSVKARKESLQSDS</sequence>
<gene>
    <name evidence="1" type="ORF">J2X78_000545</name>
</gene>
<proteinExistence type="predicted"/>
<protein>
    <submittedName>
        <fullName evidence="1">Uncharacterized protein</fullName>
    </submittedName>
</protein>
<comment type="caution">
    <text evidence="1">The sequence shown here is derived from an EMBL/GenBank/DDBJ whole genome shotgun (WGS) entry which is preliminary data.</text>
</comment>
<dbReference type="Proteomes" id="UP001246858">
    <property type="component" value="Unassembled WGS sequence"/>
</dbReference>
<dbReference type="EMBL" id="JAVDTF010000001">
    <property type="protein sequence ID" value="MDR6781993.1"/>
    <property type="molecule type" value="Genomic_DNA"/>
</dbReference>
<accession>A0ACC6KRL5</accession>
<evidence type="ECO:0000313" key="2">
    <source>
        <dbReference type="Proteomes" id="UP001246858"/>
    </source>
</evidence>
<evidence type="ECO:0000313" key="1">
    <source>
        <dbReference type="EMBL" id="MDR6781993.1"/>
    </source>
</evidence>
<organism evidence="1 2">
    <name type="scientific">Pedobacter africanus</name>
    <dbReference type="NCBI Taxonomy" id="151894"/>
    <lineage>
        <taxon>Bacteria</taxon>
        <taxon>Pseudomonadati</taxon>
        <taxon>Bacteroidota</taxon>
        <taxon>Sphingobacteriia</taxon>
        <taxon>Sphingobacteriales</taxon>
        <taxon>Sphingobacteriaceae</taxon>
        <taxon>Pedobacter</taxon>
    </lineage>
</organism>
<reference evidence="1" key="1">
    <citation type="submission" date="2023-07" db="EMBL/GenBank/DDBJ databases">
        <title>Sorghum-associated microbial communities from plants grown in Nebraska, USA.</title>
        <authorList>
            <person name="Schachtman D."/>
        </authorList>
    </citation>
    <scope>NUCLEOTIDE SEQUENCE</scope>
    <source>
        <strain evidence="1">2697</strain>
    </source>
</reference>
<name>A0ACC6KRL5_9SPHI</name>